<name>A0A4S8PBL2_9ACTN</name>
<keyword evidence="2" id="KW-1277">Toxin-antitoxin system</keyword>
<evidence type="ECO:0000256" key="2">
    <source>
        <dbReference type="ARBA" id="ARBA00022649"/>
    </source>
</evidence>
<keyword evidence="9" id="KW-1185">Reference proteome</keyword>
<evidence type="ECO:0000256" key="7">
    <source>
        <dbReference type="ARBA" id="ARBA00038093"/>
    </source>
</evidence>
<gene>
    <name evidence="8" type="ORF">E9998_15035</name>
</gene>
<dbReference type="GO" id="GO:0016787">
    <property type="term" value="F:hydrolase activity"/>
    <property type="evidence" value="ECO:0007669"/>
    <property type="project" value="UniProtKB-KW"/>
</dbReference>
<evidence type="ECO:0000256" key="1">
    <source>
        <dbReference type="ARBA" id="ARBA00001946"/>
    </source>
</evidence>
<dbReference type="CDD" id="cd18732">
    <property type="entry name" value="PIN_MtVapC4-C5_like"/>
    <property type="match status" value="1"/>
</dbReference>
<dbReference type="AlphaFoldDB" id="A0A4S8PBL2"/>
<reference evidence="8 9" key="1">
    <citation type="journal article" date="2018" name="Int. J. Syst. Evol. Microbiol.">
        <title>Glycomyces paridis sp. nov., isolated from the medicinal plant Paris polyphylla.</title>
        <authorList>
            <person name="Fang X.M."/>
            <person name="Bai J.L."/>
            <person name="Su J."/>
            <person name="Zhao L.L."/>
            <person name="Liu H.Y."/>
            <person name="Ma B.P."/>
            <person name="Zhang Y.Q."/>
            <person name="Yu L.Y."/>
        </authorList>
    </citation>
    <scope>NUCLEOTIDE SEQUENCE [LARGE SCALE GENOMIC DNA]</scope>
    <source>
        <strain evidence="8 9">CPCC 204357</strain>
    </source>
</reference>
<comment type="similarity">
    <text evidence="7">Belongs to the PINc/VapC protein family.</text>
</comment>
<evidence type="ECO:0000256" key="5">
    <source>
        <dbReference type="ARBA" id="ARBA00022801"/>
    </source>
</evidence>
<dbReference type="PANTHER" id="PTHR33653">
    <property type="entry name" value="RIBONUCLEASE VAPC2"/>
    <property type="match status" value="1"/>
</dbReference>
<evidence type="ECO:0000256" key="6">
    <source>
        <dbReference type="ARBA" id="ARBA00022842"/>
    </source>
</evidence>
<protein>
    <submittedName>
        <fullName evidence="8">Type II toxin-antitoxin system VapC family toxin</fullName>
    </submittedName>
</protein>
<dbReference type="SUPFAM" id="SSF88723">
    <property type="entry name" value="PIN domain-like"/>
    <property type="match status" value="1"/>
</dbReference>
<proteinExistence type="inferred from homology"/>
<evidence type="ECO:0000256" key="3">
    <source>
        <dbReference type="ARBA" id="ARBA00022722"/>
    </source>
</evidence>
<dbReference type="EMBL" id="STGX01000010">
    <property type="protein sequence ID" value="THV27698.1"/>
    <property type="molecule type" value="Genomic_DNA"/>
</dbReference>
<dbReference type="InterPro" id="IPR050556">
    <property type="entry name" value="Type_II_TA_system_RNase"/>
</dbReference>
<keyword evidence="5" id="KW-0378">Hydrolase</keyword>
<organism evidence="8 9">
    <name type="scientific">Glycomyces paridis</name>
    <dbReference type="NCBI Taxonomy" id="2126555"/>
    <lineage>
        <taxon>Bacteria</taxon>
        <taxon>Bacillati</taxon>
        <taxon>Actinomycetota</taxon>
        <taxon>Actinomycetes</taxon>
        <taxon>Glycomycetales</taxon>
        <taxon>Glycomycetaceae</taxon>
        <taxon>Glycomyces</taxon>
    </lineage>
</organism>
<dbReference type="Gene3D" id="3.40.50.1010">
    <property type="entry name" value="5'-nuclease"/>
    <property type="match status" value="1"/>
</dbReference>
<dbReference type="OrthoDB" id="3257696at2"/>
<comment type="caution">
    <text evidence="8">The sequence shown here is derived from an EMBL/GenBank/DDBJ whole genome shotgun (WGS) entry which is preliminary data.</text>
</comment>
<dbReference type="PANTHER" id="PTHR33653:SF1">
    <property type="entry name" value="RIBONUCLEASE VAPC2"/>
    <property type="match status" value="1"/>
</dbReference>
<evidence type="ECO:0000313" key="9">
    <source>
        <dbReference type="Proteomes" id="UP000305792"/>
    </source>
</evidence>
<dbReference type="RefSeq" id="WP_136530502.1">
    <property type="nucleotide sequence ID" value="NZ_STGX01000010.1"/>
</dbReference>
<dbReference type="InterPro" id="IPR029060">
    <property type="entry name" value="PIN-like_dom_sf"/>
</dbReference>
<sequence>MDDRHDGLTAGLLDTCVLVDYARLTPDSLPDLRAVCTITLAELHAGPHAARDNPIEEVRRRRVVQSVESLFTDPLPFDLRAARAYGSVSLLTIVAGRKPRKYQADLMVASVAIANQLPLYTRNPKDFAPLESMLEIREV</sequence>
<evidence type="ECO:0000313" key="8">
    <source>
        <dbReference type="EMBL" id="THV27698.1"/>
    </source>
</evidence>
<dbReference type="GO" id="GO:0046872">
    <property type="term" value="F:metal ion binding"/>
    <property type="evidence" value="ECO:0007669"/>
    <property type="project" value="UniProtKB-KW"/>
</dbReference>
<keyword evidence="4" id="KW-0479">Metal-binding</keyword>
<accession>A0A4S8PBL2</accession>
<comment type="cofactor">
    <cofactor evidence="1">
        <name>Mg(2+)</name>
        <dbReference type="ChEBI" id="CHEBI:18420"/>
    </cofactor>
</comment>
<keyword evidence="3" id="KW-0540">Nuclease</keyword>
<keyword evidence="6" id="KW-0460">Magnesium</keyword>
<dbReference type="GO" id="GO:0004518">
    <property type="term" value="F:nuclease activity"/>
    <property type="evidence" value="ECO:0007669"/>
    <property type="project" value="UniProtKB-KW"/>
</dbReference>
<dbReference type="Proteomes" id="UP000305792">
    <property type="component" value="Unassembled WGS sequence"/>
</dbReference>
<evidence type="ECO:0000256" key="4">
    <source>
        <dbReference type="ARBA" id="ARBA00022723"/>
    </source>
</evidence>